<evidence type="ECO:0000313" key="3">
    <source>
        <dbReference type="EMBL" id="KAK9033366.1"/>
    </source>
</evidence>
<accession>A0ABR2T7Q3</accession>
<feature type="transmembrane region" description="Helical" evidence="1">
    <location>
        <begin position="91"/>
        <end position="114"/>
    </location>
</feature>
<feature type="chain" id="PRO_5046814637" evidence="2">
    <location>
        <begin position="25"/>
        <end position="146"/>
    </location>
</feature>
<organism evidence="3 4">
    <name type="scientific">Hibiscus sabdariffa</name>
    <name type="common">roselle</name>
    <dbReference type="NCBI Taxonomy" id="183260"/>
    <lineage>
        <taxon>Eukaryota</taxon>
        <taxon>Viridiplantae</taxon>
        <taxon>Streptophyta</taxon>
        <taxon>Embryophyta</taxon>
        <taxon>Tracheophyta</taxon>
        <taxon>Spermatophyta</taxon>
        <taxon>Magnoliopsida</taxon>
        <taxon>eudicotyledons</taxon>
        <taxon>Gunneridae</taxon>
        <taxon>Pentapetalae</taxon>
        <taxon>rosids</taxon>
        <taxon>malvids</taxon>
        <taxon>Malvales</taxon>
        <taxon>Malvaceae</taxon>
        <taxon>Malvoideae</taxon>
        <taxon>Hibiscus</taxon>
    </lineage>
</organism>
<keyword evidence="2" id="KW-0732">Signal</keyword>
<evidence type="ECO:0000256" key="2">
    <source>
        <dbReference type="SAM" id="SignalP"/>
    </source>
</evidence>
<dbReference type="EMBL" id="JBBPBN010000008">
    <property type="protein sequence ID" value="KAK9033366.1"/>
    <property type="molecule type" value="Genomic_DNA"/>
</dbReference>
<keyword evidence="1" id="KW-0472">Membrane</keyword>
<gene>
    <name evidence="3" type="ORF">V6N11_018399</name>
</gene>
<keyword evidence="1" id="KW-0812">Transmembrane</keyword>
<comment type="caution">
    <text evidence="3">The sequence shown here is derived from an EMBL/GenBank/DDBJ whole genome shotgun (WGS) entry which is preliminary data.</text>
</comment>
<sequence length="146" mass="14883">MGVVPNGVSGVLSLLRGLTAGVVARLVEVVWLETGTTGGEAAGVCCGSAWVAGAEGPASSVGAAAVWIGLAGGVGIAMLSGVASATSIFRMYFALVQPIFLAWYLSPWLVGMAARLQSAEMRQGKAKMPLSFAQEAAVLWPKFPPC</sequence>
<evidence type="ECO:0000313" key="4">
    <source>
        <dbReference type="Proteomes" id="UP001396334"/>
    </source>
</evidence>
<dbReference type="Proteomes" id="UP001396334">
    <property type="component" value="Unassembled WGS sequence"/>
</dbReference>
<feature type="signal peptide" evidence="2">
    <location>
        <begin position="1"/>
        <end position="24"/>
    </location>
</feature>
<reference evidence="3 4" key="1">
    <citation type="journal article" date="2024" name="G3 (Bethesda)">
        <title>Genome assembly of Hibiscus sabdariffa L. provides insights into metabolisms of medicinal natural products.</title>
        <authorList>
            <person name="Kim T."/>
        </authorList>
    </citation>
    <scope>NUCLEOTIDE SEQUENCE [LARGE SCALE GENOMIC DNA]</scope>
    <source>
        <strain evidence="3">TK-2024</strain>
        <tissue evidence="3">Old leaves</tissue>
    </source>
</reference>
<name>A0ABR2T7Q3_9ROSI</name>
<protein>
    <submittedName>
        <fullName evidence="3">Uncharacterized protein</fullName>
    </submittedName>
</protein>
<evidence type="ECO:0000256" key="1">
    <source>
        <dbReference type="SAM" id="Phobius"/>
    </source>
</evidence>
<feature type="transmembrane region" description="Helical" evidence="1">
    <location>
        <begin position="64"/>
        <end position="85"/>
    </location>
</feature>
<keyword evidence="1" id="KW-1133">Transmembrane helix</keyword>
<proteinExistence type="predicted"/>
<keyword evidence="4" id="KW-1185">Reference proteome</keyword>